<name>A0A754U038_SALER</name>
<evidence type="ECO:0000259" key="2">
    <source>
        <dbReference type="Pfam" id="PF13018"/>
    </source>
</evidence>
<reference evidence="3" key="2">
    <citation type="submission" date="2020-02" db="EMBL/GenBank/DDBJ databases">
        <authorList>
            <consortium name="NCBI Pathogen Detection Project"/>
        </authorList>
    </citation>
    <scope>NUCLEOTIDE SEQUENCE</scope>
    <source>
        <strain evidence="3">MA.NL_A26</strain>
    </source>
</reference>
<dbReference type="InterPro" id="IPR012332">
    <property type="entry name" value="Autotransporter_pectin_lyase_C"/>
</dbReference>
<dbReference type="InterPro" id="IPR024973">
    <property type="entry name" value="ESPR"/>
</dbReference>
<organism evidence="3">
    <name type="scientific">Salmonella enterica</name>
    <name type="common">Salmonella choleraesuis</name>
    <dbReference type="NCBI Taxonomy" id="28901"/>
    <lineage>
        <taxon>Bacteria</taxon>
        <taxon>Pseudomonadati</taxon>
        <taxon>Pseudomonadota</taxon>
        <taxon>Gammaproteobacteria</taxon>
        <taxon>Enterobacterales</taxon>
        <taxon>Enterobacteriaceae</taxon>
        <taxon>Salmonella</taxon>
    </lineage>
</organism>
<feature type="non-terminal residue" evidence="3">
    <location>
        <position position="1898"/>
    </location>
</feature>
<dbReference type="Pfam" id="PF12951">
    <property type="entry name" value="PATR"/>
    <property type="match status" value="12"/>
</dbReference>
<feature type="domain" description="ESPR" evidence="2">
    <location>
        <begin position="1"/>
        <end position="44"/>
    </location>
</feature>
<dbReference type="PANTHER" id="PTHR35037:SF3">
    <property type="entry name" value="C-TERMINAL REGION OF AIDA-LIKE PROTEIN"/>
    <property type="match status" value="1"/>
</dbReference>
<dbReference type="InterPro" id="IPR051551">
    <property type="entry name" value="Autotransporter_adhesion"/>
</dbReference>
<dbReference type="InterPro" id="IPR013425">
    <property type="entry name" value="Autotrns_rpt"/>
</dbReference>
<protein>
    <submittedName>
        <fullName evidence="3">AIDA autotransporter-like protein ShdA</fullName>
    </submittedName>
</protein>
<evidence type="ECO:0000313" key="3">
    <source>
        <dbReference type="EMBL" id="HAF8885189.1"/>
    </source>
</evidence>
<sequence length="1898" mass="188323">MNKTYNIIWNAARGMYIVTSELARSGSRAIVSVSASCAVTLLAMDAAPAVAEETRVSIPSQTTTYTLSGATPFVVEAGNTIATDTAASAAIVGDNSNDWDLLIESGAVVGSSLIDSQAMNLDSLTGATSVHNQGTITGSSADGTILLQNGGSVINDGRIENSAIYVHNLDLGAPEIDAAIYMLNGGSYVSSENGVLKGVSGVIVQSGEVHITNGGTINSDGSWRSYGVELRGGAYGTIVNTGTIITTASDGSGEIEDAAIYAHTFDDIAAGDYVSVDNSGLLQSDFIAVALYHGAHFEVINRAGGVITAGNSSLVGIQSAAMELKAGANNLVTNDGTISAYGTANTYGIHYGESTSGGVITNTGSITTTGGGAGDASVYVHGNGDGTVVNNSGTMSSTVYGVYLDSARSKGHTLNNQAGGAISANTAVAINGNGNTITNQGKMTGVSDGLLISGNNNIVTTSGGEISGKNGIRVSKGSGNQITAKSGSKITTTSTGISIAGGNNQITTESGSAIVAKDNGILINSGANNVTNGGSITATGSSISYGIHYYSGTSGTITNTGTITTTGKGAGDASVYAHGGAVTINNSGTMDSSVFGVYVTTGHTLNNLAGGSITANTAVQFHGNNNTLANAGAILGDTNGVTISGSGNTLTNQGKITGGTNAILINSGSKNNTLTLNTGTEISGSITDDNNSASANNNLILDGEGTLGSSISGLNSVTSSGDWTLSGATMNLSGTTNSALWVKSGTLILNGAMTAKGATVDSGTTLQIGNSGTLGTFNGDIVDNGTLTFNRSDAAAYGSVISGSGNVVKQGGGELTLSNNNSYSGGTTIAEGTLTATAGGALGSGNIDNRAYLKLDAASASDPFIVADLTTHSGATVEIGAGSTLQANTLTQQDGSTLTADLTATSGPAIRAKNVNLDGTLNVASPASQEPIRSTDDLISLALIESDNAISGDFDGITINGNAMNPDAFITVVGQKNVNDTHYDLVETLTWYADRYNAAIDAHGTFNLADADDSFTVNTVLENVDANSGWNGQSLTKTGAGTLILNAENTYTGGTTISEGTLVANNVEALGTGNVTDNATLELNTGGDFDNAISGSGQVVKSGDKTLTLSGANSYTGGTTISGGTLVATNVEALGSGDVTDNATLELNTGGTFDNVISGSGQVVKSGDEMLTLSGANSYTGGTTISGGTLVASNVEALGSGDVTDNATLELNTGGDFDNAISGSGQVVKSGDDALTLSGNNSYTGGTLISDGTLVASNVEALGSGDVTNDAVLELNTGGDFDNAISGSGQVVKSGDKTLTLSGANSYTGGTTISGGTLVASNVEALGSGDITDNATLELNTGGDFDNAISGSGQVVKSGDETLTLSGTNTYTGGTTISGGTLIATHVNALGTGAIDNRASLLLDASGQFAVTDLTTESGGNTEIGAGSTLQATTLTQKSDSTLTINLNSNTADPVIHAASQVSLAGTLDITGVGDVLDSDPASTDDLDTFTLIASDKTIAGDFEKLTVAGMDADLADFITVDGRIDDTGKQYELTTALTWYADRDDAVTDAHGTFNLTNADGSFAVNTVLENVDATLDPDSATGWDGTSLIKQGAGTLILNAENTYTVGTTISGGTLVATNVDALGSGDVTDDATLELNTGGTFDNAISGSGQVVKSGDKMLTLSGTNSYSGGTLISGGTLVATNVDALGSGDVTDDATLELNTGGTFDNAISGSGQVVKSGDDTLTLSGSNTYTGGTIISGGTLVASNVEALGTGDVTNDAVLELNTGGDFDNAISGSGQVVKSGDETLTLSGSNTYTGGTLISGGTLVASNVEALGSGDVTNDAVLELNTGGDFTNAISGSGQVVKSGDETLTLSGANSYTGGTLISGGTLIASNVEALGTGDVTDNAVLELNTGG</sequence>
<dbReference type="NCBIfam" id="TIGR02601">
    <property type="entry name" value="autotrns_rpt"/>
    <property type="match status" value="12"/>
</dbReference>
<dbReference type="EMBL" id="DAAWPQ010000014">
    <property type="protein sequence ID" value="HAF8885189.1"/>
    <property type="molecule type" value="Genomic_DNA"/>
</dbReference>
<gene>
    <name evidence="3" type="ORF">G5T71_003930</name>
</gene>
<dbReference type="Pfam" id="PF13018">
    <property type="entry name" value="ESPR"/>
    <property type="match status" value="1"/>
</dbReference>
<evidence type="ECO:0000256" key="1">
    <source>
        <dbReference type="ARBA" id="ARBA00022729"/>
    </source>
</evidence>
<dbReference type="SUPFAM" id="SSF51126">
    <property type="entry name" value="Pectin lyase-like"/>
    <property type="match status" value="2"/>
</dbReference>
<keyword evidence="1" id="KW-0732">Signal</keyword>
<proteinExistence type="predicted"/>
<accession>A0A754U038</accession>
<dbReference type="PANTHER" id="PTHR35037">
    <property type="entry name" value="C-TERMINAL REGION OF AIDA-LIKE PROTEIN"/>
    <property type="match status" value="1"/>
</dbReference>
<reference evidence="3" key="1">
    <citation type="journal article" date="2018" name="Genome Biol.">
        <title>SKESA: strategic k-mer extension for scrupulous assemblies.</title>
        <authorList>
            <person name="Souvorov A."/>
            <person name="Agarwala R."/>
            <person name="Lipman D.J."/>
        </authorList>
    </citation>
    <scope>NUCLEOTIDE SEQUENCE</scope>
    <source>
        <strain evidence="3">MA.NL_A26</strain>
    </source>
</reference>
<comment type="caution">
    <text evidence="3">The sequence shown here is derived from an EMBL/GenBank/DDBJ whole genome shotgun (WGS) entry which is preliminary data.</text>
</comment>
<dbReference type="Gene3D" id="2.160.20.20">
    <property type="match status" value="6"/>
</dbReference>
<dbReference type="InterPro" id="IPR011050">
    <property type="entry name" value="Pectin_lyase_fold/virulence"/>
</dbReference>